<dbReference type="STRING" id="1076872.G8ZPH7"/>
<keyword evidence="9" id="KW-1185">Reference proteome</keyword>
<dbReference type="KEGG" id="tdl:TDEL_0B03920"/>
<accession>G8ZPH7</accession>
<evidence type="ECO:0000256" key="3">
    <source>
        <dbReference type="ARBA" id="ARBA00022737"/>
    </source>
</evidence>
<proteinExistence type="inferred from homology"/>
<organism evidence="8 9">
    <name type="scientific">Torulaspora delbrueckii</name>
    <name type="common">Yeast</name>
    <name type="synonym">Candida colliculosa</name>
    <dbReference type="NCBI Taxonomy" id="4950"/>
    <lineage>
        <taxon>Eukaryota</taxon>
        <taxon>Fungi</taxon>
        <taxon>Dikarya</taxon>
        <taxon>Ascomycota</taxon>
        <taxon>Saccharomycotina</taxon>
        <taxon>Saccharomycetes</taxon>
        <taxon>Saccharomycetales</taxon>
        <taxon>Saccharomycetaceae</taxon>
        <taxon>Torulaspora</taxon>
    </lineage>
</organism>
<dbReference type="eggNOG" id="KOG0280">
    <property type="taxonomic scope" value="Eukaryota"/>
</dbReference>
<evidence type="ECO:0000256" key="4">
    <source>
        <dbReference type="ARBA" id="ARBA00022801"/>
    </source>
</evidence>
<comment type="similarity">
    <text evidence="5">Belongs to the DPH7 family.</text>
</comment>
<dbReference type="EC" id="3.1.1.97" evidence="6"/>
<protein>
    <recommendedName>
        <fullName evidence="6">methylated diphthine methylhydrolase</fullName>
        <ecNumber evidence="6">3.1.1.97</ecNumber>
    </recommendedName>
</protein>
<dbReference type="RefSeq" id="XP_003679732.1">
    <property type="nucleotide sequence ID" value="XM_003679684.1"/>
</dbReference>
<dbReference type="Proteomes" id="UP000005627">
    <property type="component" value="Chromosome 2"/>
</dbReference>
<dbReference type="SMART" id="SM00320">
    <property type="entry name" value="WD40"/>
    <property type="match status" value="4"/>
</dbReference>
<dbReference type="GO" id="GO:0061685">
    <property type="term" value="F:diphthine methylesterase activity"/>
    <property type="evidence" value="ECO:0007669"/>
    <property type="project" value="UniProtKB-EC"/>
</dbReference>
<dbReference type="OrthoDB" id="1930760at2759"/>
<dbReference type="InterPro" id="IPR036322">
    <property type="entry name" value="WD40_repeat_dom_sf"/>
</dbReference>
<reference evidence="8 9" key="1">
    <citation type="journal article" date="2011" name="Proc. Natl. Acad. Sci. U.S.A.">
        <title>Evolutionary erosion of yeast sex chromosomes by mating-type switching accidents.</title>
        <authorList>
            <person name="Gordon J.L."/>
            <person name="Armisen D."/>
            <person name="Proux-Wera E."/>
            <person name="Oheigeartaigh S.S."/>
            <person name="Byrne K.P."/>
            <person name="Wolfe K.H."/>
        </authorList>
    </citation>
    <scope>NUCLEOTIDE SEQUENCE [LARGE SCALE GENOMIC DNA]</scope>
    <source>
        <strain evidence="9">ATCC 10662 / CBS 1146 / NBRC 0425 / NCYC 2629 / NRRL Y-866</strain>
    </source>
</reference>
<dbReference type="PANTHER" id="PTHR46042">
    <property type="entry name" value="DIPHTHINE METHYLTRANSFERASE"/>
    <property type="match status" value="1"/>
</dbReference>
<name>G8ZPH7_TORDE</name>
<dbReference type="GO" id="GO:0005768">
    <property type="term" value="C:endosome"/>
    <property type="evidence" value="ECO:0007669"/>
    <property type="project" value="EnsemblFungi"/>
</dbReference>
<dbReference type="GO" id="GO:0017183">
    <property type="term" value="P:protein histidyl modification to diphthamide"/>
    <property type="evidence" value="ECO:0007669"/>
    <property type="project" value="EnsemblFungi"/>
</dbReference>
<dbReference type="FunCoup" id="G8ZPH7">
    <property type="interactions" value="132"/>
</dbReference>
<dbReference type="GO" id="GO:0032456">
    <property type="term" value="P:endocytic recycling"/>
    <property type="evidence" value="ECO:0007669"/>
    <property type="project" value="EnsemblFungi"/>
</dbReference>
<comment type="catalytic activity">
    <reaction evidence="7">
        <text>diphthine methyl ester-[translation elongation factor 2] + H2O = diphthine-[translation elongation factor 2] + methanol + H(+)</text>
        <dbReference type="Rhea" id="RHEA:42656"/>
        <dbReference type="Rhea" id="RHEA-COMP:10172"/>
        <dbReference type="Rhea" id="RHEA-COMP:10173"/>
        <dbReference type="ChEBI" id="CHEBI:15377"/>
        <dbReference type="ChEBI" id="CHEBI:15378"/>
        <dbReference type="ChEBI" id="CHEBI:17790"/>
        <dbReference type="ChEBI" id="CHEBI:79005"/>
        <dbReference type="ChEBI" id="CHEBI:82696"/>
        <dbReference type="EC" id="3.1.1.97"/>
    </reaction>
</comment>
<evidence type="ECO:0000256" key="2">
    <source>
        <dbReference type="ARBA" id="ARBA00022574"/>
    </source>
</evidence>
<evidence type="ECO:0000313" key="8">
    <source>
        <dbReference type="EMBL" id="CCE90521.1"/>
    </source>
</evidence>
<dbReference type="HOGENOM" id="CLU_036100_0_0_1"/>
<keyword evidence="4" id="KW-0378">Hydrolase</keyword>
<dbReference type="PANTHER" id="PTHR46042:SF1">
    <property type="entry name" value="DIPHTHINE METHYLTRANSFERASE"/>
    <property type="match status" value="1"/>
</dbReference>
<dbReference type="EMBL" id="HE616743">
    <property type="protein sequence ID" value="CCE90521.1"/>
    <property type="molecule type" value="Genomic_DNA"/>
</dbReference>
<evidence type="ECO:0000313" key="9">
    <source>
        <dbReference type="Proteomes" id="UP000005627"/>
    </source>
</evidence>
<evidence type="ECO:0000256" key="1">
    <source>
        <dbReference type="ARBA" id="ARBA00005156"/>
    </source>
</evidence>
<dbReference type="SUPFAM" id="SSF50978">
    <property type="entry name" value="WD40 repeat-like"/>
    <property type="match status" value="1"/>
</dbReference>
<dbReference type="InterPro" id="IPR001680">
    <property type="entry name" value="WD40_rpt"/>
</dbReference>
<comment type="pathway">
    <text evidence="1">Protein modification; peptidyl-diphthamide biosynthesis.</text>
</comment>
<gene>
    <name evidence="8" type="primary">TDEL0B03920</name>
    <name evidence="8" type="ORF">TDEL_0B03920</name>
</gene>
<keyword evidence="2" id="KW-0853">WD repeat</keyword>
<evidence type="ECO:0000256" key="7">
    <source>
        <dbReference type="ARBA" id="ARBA00047551"/>
    </source>
</evidence>
<sequence>MMERQADRAVKTKLPPCCLRIINDEFVLVGTYNLDKETGNRTGSVDLYDKELQLIASHETYGAVLDLKLSPFDERLVVAAHSTGNVTLWRIAMSLEEVSVIFVANLQAFETDTLITSLHFSPFDASILLVTNTAGESATLDIAKGNTLFNCETLENSYSKVENVSFVVQGRTQRAIMENPNTFTGSHSLECWTGEFGNLQPLQNVLFTGGDDATIMAHDLRSKELIWSNNRIHEAGVVGIKCSTPNFRNSSPTSIITGSYDDHIRLLELRMLGKDSIYPGRNTPVTKVWDENLGGGVWRFAEQPQELSSLSNSDELLVCCMYNGAKIIAIQDSPQDNVFSETSFLKAGHESMCYGGDWCKDFAVTCSFYDNSLQRWNP</sequence>
<evidence type="ECO:0000256" key="5">
    <source>
        <dbReference type="ARBA" id="ARBA00038092"/>
    </source>
</evidence>
<dbReference type="Gene3D" id="2.130.10.10">
    <property type="entry name" value="YVTN repeat-like/Quinoprotein amine dehydrogenase"/>
    <property type="match status" value="1"/>
</dbReference>
<evidence type="ECO:0000256" key="6">
    <source>
        <dbReference type="ARBA" id="ARBA00039131"/>
    </source>
</evidence>
<dbReference type="InParanoid" id="G8ZPH7"/>
<dbReference type="InterPro" id="IPR015943">
    <property type="entry name" value="WD40/YVTN_repeat-like_dom_sf"/>
</dbReference>
<keyword evidence="3" id="KW-0677">Repeat</keyword>
<dbReference type="GeneID" id="11504600"/>
<dbReference type="InterPro" id="IPR052415">
    <property type="entry name" value="Diphthine_MTase"/>
</dbReference>
<dbReference type="AlphaFoldDB" id="G8ZPH7"/>